<evidence type="ECO:0000313" key="1">
    <source>
        <dbReference type="EMBL" id="KAE8656173.1"/>
    </source>
</evidence>
<gene>
    <name evidence="1" type="ORF">F3Y22_tig00117005pilonHSYRG00037</name>
</gene>
<dbReference type="EMBL" id="VEPZ02001768">
    <property type="protein sequence ID" value="KAE8656173.1"/>
    <property type="molecule type" value="Genomic_DNA"/>
</dbReference>
<accession>A0A6A2WD06</accession>
<proteinExistence type="predicted"/>
<evidence type="ECO:0000313" key="2">
    <source>
        <dbReference type="Proteomes" id="UP000436088"/>
    </source>
</evidence>
<comment type="caution">
    <text evidence="1">The sequence shown here is derived from an EMBL/GenBank/DDBJ whole genome shotgun (WGS) entry which is preliminary data.</text>
</comment>
<dbReference type="Proteomes" id="UP000436088">
    <property type="component" value="Unassembled WGS sequence"/>
</dbReference>
<protein>
    <submittedName>
        <fullName evidence="1">Uncharacterized protein</fullName>
    </submittedName>
</protein>
<sequence>MKNVRSERASSEIWKVAGLATVSVLCFTSSFCGSFTDIPMLYHWHGLHVHGFYTSTY</sequence>
<dbReference type="AlphaFoldDB" id="A0A6A2WD06"/>
<reference evidence="1" key="1">
    <citation type="submission" date="2019-09" db="EMBL/GenBank/DDBJ databases">
        <title>Draft genome information of white flower Hibiscus syriacus.</title>
        <authorList>
            <person name="Kim Y.-M."/>
        </authorList>
    </citation>
    <scope>NUCLEOTIDE SEQUENCE [LARGE SCALE GENOMIC DNA]</scope>
    <source>
        <strain evidence="1">YM2019G1</strain>
    </source>
</reference>
<organism evidence="1 2">
    <name type="scientific">Hibiscus syriacus</name>
    <name type="common">Rose of Sharon</name>
    <dbReference type="NCBI Taxonomy" id="106335"/>
    <lineage>
        <taxon>Eukaryota</taxon>
        <taxon>Viridiplantae</taxon>
        <taxon>Streptophyta</taxon>
        <taxon>Embryophyta</taxon>
        <taxon>Tracheophyta</taxon>
        <taxon>Spermatophyta</taxon>
        <taxon>Magnoliopsida</taxon>
        <taxon>eudicotyledons</taxon>
        <taxon>Gunneridae</taxon>
        <taxon>Pentapetalae</taxon>
        <taxon>rosids</taxon>
        <taxon>malvids</taxon>
        <taxon>Malvales</taxon>
        <taxon>Malvaceae</taxon>
        <taxon>Malvoideae</taxon>
        <taxon>Hibiscus</taxon>
    </lineage>
</organism>
<name>A0A6A2WD06_HIBSY</name>
<keyword evidence="2" id="KW-1185">Reference proteome</keyword>